<evidence type="ECO:0000259" key="7">
    <source>
        <dbReference type="SMART" id="SM00079"/>
    </source>
</evidence>
<comment type="similarity">
    <text evidence="2 4">Belongs to the bacterial solute-binding protein 3 family.</text>
</comment>
<evidence type="ECO:0000313" key="8">
    <source>
        <dbReference type="EMBL" id="RNL40234.1"/>
    </source>
</evidence>
<keyword evidence="9" id="KW-1185">Reference proteome</keyword>
<reference evidence="9" key="1">
    <citation type="submission" date="2018-05" db="EMBL/GenBank/DDBJ databases">
        <title>Genome Sequencing of selected type strains of the family Eggerthellaceae.</title>
        <authorList>
            <person name="Danylec N."/>
            <person name="Stoll D.A."/>
            <person name="Doetsch A."/>
            <person name="Huch M."/>
        </authorList>
    </citation>
    <scope>NUCLEOTIDE SEQUENCE [LARGE SCALE GENOMIC DNA]</scope>
    <source>
        <strain evidence="9">DSM 24851</strain>
    </source>
</reference>
<evidence type="ECO:0000256" key="5">
    <source>
        <dbReference type="SAM" id="SignalP"/>
    </source>
</evidence>
<dbReference type="GO" id="GO:0030313">
    <property type="term" value="C:cell envelope"/>
    <property type="evidence" value="ECO:0007669"/>
    <property type="project" value="UniProtKB-SubCell"/>
</dbReference>
<dbReference type="SMART" id="SM00062">
    <property type="entry name" value="PBPb"/>
    <property type="match status" value="1"/>
</dbReference>
<dbReference type="GO" id="GO:0016020">
    <property type="term" value="C:membrane"/>
    <property type="evidence" value="ECO:0007669"/>
    <property type="project" value="InterPro"/>
</dbReference>
<dbReference type="InterPro" id="IPR001320">
    <property type="entry name" value="Iontro_rcpt_C"/>
</dbReference>
<dbReference type="SUPFAM" id="SSF53850">
    <property type="entry name" value="Periplasmic binding protein-like II"/>
    <property type="match status" value="1"/>
</dbReference>
<feature type="domain" description="Ionotropic glutamate receptor C-terminal" evidence="7">
    <location>
        <begin position="63"/>
        <end position="283"/>
    </location>
</feature>
<name>A0A3N0B085_9ACTN</name>
<dbReference type="CDD" id="cd13530">
    <property type="entry name" value="PBP2_peptides_like"/>
    <property type="match status" value="1"/>
</dbReference>
<sequence length="285" mass="29791">MKAKPASKSLPTFLLGLLAAISLAAVFALAGCSSGGTADTASDSSSDAAATDDGSYTLVEDGKLTVAASLDFPPFENLVDGQAEGFEVDLMTAIAEKLGLEINYLPTMKFDTIIPAIAAGGTADVGVSGFTITPEREEEVDFSTPICDTNQCIVVPAGSDITSQEDLSGKNIGAESGTTGYDWILENVPDAAQTTAFDEYTAVFAALQSGQVEAVVLDMPVAEYYINSAYGDCEIVEEIPTGEQYGIAVSKDNPNLTAAINQTIADLQEDGTFAEIEEKWFGSQE</sequence>
<dbReference type="PROSITE" id="PS01039">
    <property type="entry name" value="SBP_BACTERIAL_3"/>
    <property type="match status" value="1"/>
</dbReference>
<feature type="chain" id="PRO_5038465066" evidence="5">
    <location>
        <begin position="25"/>
        <end position="285"/>
    </location>
</feature>
<dbReference type="Proteomes" id="UP000269591">
    <property type="component" value="Unassembled WGS sequence"/>
</dbReference>
<dbReference type="OrthoDB" id="8454826at2"/>
<protein>
    <submittedName>
        <fullName evidence="8">Amino acid ABC transporter substrate-binding protein</fullName>
    </submittedName>
</protein>
<evidence type="ECO:0000256" key="3">
    <source>
        <dbReference type="ARBA" id="ARBA00022729"/>
    </source>
</evidence>
<feature type="domain" description="Solute-binding protein family 3/N-terminal" evidence="6">
    <location>
        <begin position="63"/>
        <end position="284"/>
    </location>
</feature>
<proteinExistence type="inferred from homology"/>
<feature type="signal peptide" evidence="5">
    <location>
        <begin position="1"/>
        <end position="24"/>
    </location>
</feature>
<keyword evidence="3 5" id="KW-0732">Signal</keyword>
<dbReference type="InterPro" id="IPR018313">
    <property type="entry name" value="SBP_3_CS"/>
</dbReference>
<dbReference type="PANTHER" id="PTHR35936">
    <property type="entry name" value="MEMBRANE-BOUND LYTIC MUREIN TRANSGLYCOSYLASE F"/>
    <property type="match status" value="1"/>
</dbReference>
<evidence type="ECO:0000313" key="9">
    <source>
        <dbReference type="Proteomes" id="UP000269591"/>
    </source>
</evidence>
<comment type="caution">
    <text evidence="8">The sequence shown here is derived from an EMBL/GenBank/DDBJ whole genome shotgun (WGS) entry which is preliminary data.</text>
</comment>
<evidence type="ECO:0000256" key="2">
    <source>
        <dbReference type="ARBA" id="ARBA00010333"/>
    </source>
</evidence>
<evidence type="ECO:0000259" key="6">
    <source>
        <dbReference type="SMART" id="SM00062"/>
    </source>
</evidence>
<evidence type="ECO:0000256" key="1">
    <source>
        <dbReference type="ARBA" id="ARBA00004196"/>
    </source>
</evidence>
<gene>
    <name evidence="8" type="ORF">DMP06_05705</name>
</gene>
<dbReference type="Pfam" id="PF00497">
    <property type="entry name" value="SBP_bac_3"/>
    <property type="match status" value="1"/>
</dbReference>
<dbReference type="AlphaFoldDB" id="A0A3N0B085"/>
<dbReference type="Gene3D" id="3.40.190.10">
    <property type="entry name" value="Periplasmic binding protein-like II"/>
    <property type="match status" value="2"/>
</dbReference>
<dbReference type="RefSeq" id="WP_123208784.1">
    <property type="nucleotide sequence ID" value="NZ_JBHTHO010000023.1"/>
</dbReference>
<organism evidence="8 9">
    <name type="scientific">Slackia equolifaciens</name>
    <dbReference type="NCBI Taxonomy" id="498718"/>
    <lineage>
        <taxon>Bacteria</taxon>
        <taxon>Bacillati</taxon>
        <taxon>Actinomycetota</taxon>
        <taxon>Coriobacteriia</taxon>
        <taxon>Eggerthellales</taxon>
        <taxon>Eggerthellaceae</taxon>
        <taxon>Slackia</taxon>
    </lineage>
</organism>
<evidence type="ECO:0000256" key="4">
    <source>
        <dbReference type="RuleBase" id="RU003744"/>
    </source>
</evidence>
<dbReference type="SMART" id="SM00079">
    <property type="entry name" value="PBPe"/>
    <property type="match status" value="1"/>
</dbReference>
<dbReference type="GO" id="GO:0015276">
    <property type="term" value="F:ligand-gated monoatomic ion channel activity"/>
    <property type="evidence" value="ECO:0007669"/>
    <property type="project" value="InterPro"/>
</dbReference>
<dbReference type="PROSITE" id="PS51257">
    <property type="entry name" value="PROKAR_LIPOPROTEIN"/>
    <property type="match status" value="1"/>
</dbReference>
<dbReference type="InterPro" id="IPR001638">
    <property type="entry name" value="Solute-binding_3/MltF_N"/>
</dbReference>
<accession>A0A3N0B085</accession>
<dbReference type="PANTHER" id="PTHR35936:SF17">
    <property type="entry name" value="ARGININE-BINDING EXTRACELLULAR PROTEIN ARTP"/>
    <property type="match status" value="1"/>
</dbReference>
<comment type="subcellular location">
    <subcellularLocation>
        <location evidence="1">Cell envelope</location>
    </subcellularLocation>
</comment>
<dbReference type="EMBL" id="QIBX01000008">
    <property type="protein sequence ID" value="RNL40234.1"/>
    <property type="molecule type" value="Genomic_DNA"/>
</dbReference>